<sequence>MRESKERFFCFSHDMLDEALFGFPVKMSIATSAIVRDTIGVIKSEENLENLLHSQINAEQYITTENIIADNKKYIHFGEESNNAVKNKEYRRDYYGDVEG</sequence>
<organism evidence="1 2">
    <name type="scientific">Parnassius apollo</name>
    <name type="common">Apollo butterfly</name>
    <name type="synonym">Papilio apollo</name>
    <dbReference type="NCBI Taxonomy" id="110799"/>
    <lineage>
        <taxon>Eukaryota</taxon>
        <taxon>Metazoa</taxon>
        <taxon>Ecdysozoa</taxon>
        <taxon>Arthropoda</taxon>
        <taxon>Hexapoda</taxon>
        <taxon>Insecta</taxon>
        <taxon>Pterygota</taxon>
        <taxon>Neoptera</taxon>
        <taxon>Endopterygota</taxon>
        <taxon>Lepidoptera</taxon>
        <taxon>Glossata</taxon>
        <taxon>Ditrysia</taxon>
        <taxon>Papilionoidea</taxon>
        <taxon>Papilionidae</taxon>
        <taxon>Parnassiinae</taxon>
        <taxon>Parnassini</taxon>
        <taxon>Parnassius</taxon>
        <taxon>Parnassius</taxon>
    </lineage>
</organism>
<accession>A0A8S3XFZ5</accession>
<evidence type="ECO:0000313" key="1">
    <source>
        <dbReference type="EMBL" id="CAG5012041.1"/>
    </source>
</evidence>
<dbReference type="AlphaFoldDB" id="A0A8S3XFZ5"/>
<comment type="caution">
    <text evidence="1">The sequence shown here is derived from an EMBL/GenBank/DDBJ whole genome shotgun (WGS) entry which is preliminary data.</text>
</comment>
<evidence type="ECO:0000313" key="2">
    <source>
        <dbReference type="Proteomes" id="UP000691718"/>
    </source>
</evidence>
<reference evidence="1" key="1">
    <citation type="submission" date="2021-04" db="EMBL/GenBank/DDBJ databases">
        <authorList>
            <person name="Tunstrom K."/>
        </authorList>
    </citation>
    <scope>NUCLEOTIDE SEQUENCE</scope>
</reference>
<proteinExistence type="predicted"/>
<name>A0A8S3XFZ5_PARAO</name>
<dbReference type="OrthoDB" id="7423128at2759"/>
<dbReference type="EMBL" id="CAJQZP010001037">
    <property type="protein sequence ID" value="CAG5012041.1"/>
    <property type="molecule type" value="Genomic_DNA"/>
</dbReference>
<protein>
    <submittedName>
        <fullName evidence="1">(apollo) hypothetical protein</fullName>
    </submittedName>
</protein>
<dbReference type="Proteomes" id="UP000691718">
    <property type="component" value="Unassembled WGS sequence"/>
</dbReference>
<keyword evidence="2" id="KW-1185">Reference proteome</keyword>
<gene>
    <name evidence="1" type="ORF">PAPOLLO_LOCUS15713</name>
</gene>